<keyword evidence="1" id="KW-0805">Transcription regulation</keyword>
<dbReference type="InterPro" id="IPR011711">
    <property type="entry name" value="GntR_C"/>
</dbReference>
<dbReference type="CDD" id="cd07377">
    <property type="entry name" value="WHTH_GntR"/>
    <property type="match status" value="1"/>
</dbReference>
<feature type="domain" description="HTH gntR-type" evidence="4">
    <location>
        <begin position="12"/>
        <end position="80"/>
    </location>
</feature>
<dbReference type="EMBL" id="JBDNCH010000004">
    <property type="protein sequence ID" value="MEN9063434.1"/>
    <property type="molecule type" value="Genomic_DNA"/>
</dbReference>
<evidence type="ECO:0000313" key="5">
    <source>
        <dbReference type="EMBL" id="MEN9063434.1"/>
    </source>
</evidence>
<dbReference type="PRINTS" id="PR00035">
    <property type="entry name" value="HTHGNTR"/>
</dbReference>
<dbReference type="Pfam" id="PF00392">
    <property type="entry name" value="GntR"/>
    <property type="match status" value="1"/>
</dbReference>
<dbReference type="SMART" id="SM00895">
    <property type="entry name" value="FCD"/>
    <property type="match status" value="1"/>
</dbReference>
<dbReference type="GO" id="GO:0003700">
    <property type="term" value="F:DNA-binding transcription factor activity"/>
    <property type="evidence" value="ECO:0007669"/>
    <property type="project" value="InterPro"/>
</dbReference>
<evidence type="ECO:0000256" key="2">
    <source>
        <dbReference type="ARBA" id="ARBA00023125"/>
    </source>
</evidence>
<dbReference type="InterPro" id="IPR008920">
    <property type="entry name" value="TF_FadR/GntR_C"/>
</dbReference>
<dbReference type="InterPro" id="IPR036388">
    <property type="entry name" value="WH-like_DNA-bd_sf"/>
</dbReference>
<dbReference type="Proteomes" id="UP001428774">
    <property type="component" value="Unassembled WGS sequence"/>
</dbReference>
<dbReference type="RefSeq" id="WP_347168514.1">
    <property type="nucleotide sequence ID" value="NZ_JBDNCH010000004.1"/>
</dbReference>
<dbReference type="Gene3D" id="1.10.10.10">
    <property type="entry name" value="Winged helix-like DNA-binding domain superfamily/Winged helix DNA-binding domain"/>
    <property type="match status" value="1"/>
</dbReference>
<proteinExistence type="predicted"/>
<keyword evidence="6" id="KW-1185">Reference proteome</keyword>
<dbReference type="InterPro" id="IPR036390">
    <property type="entry name" value="WH_DNA-bd_sf"/>
</dbReference>
<evidence type="ECO:0000256" key="1">
    <source>
        <dbReference type="ARBA" id="ARBA00023015"/>
    </source>
</evidence>
<protein>
    <submittedName>
        <fullName evidence="5">FadR/GntR family transcriptional regulator</fullName>
    </submittedName>
</protein>
<dbReference type="InterPro" id="IPR000524">
    <property type="entry name" value="Tscrpt_reg_HTH_GntR"/>
</dbReference>
<evidence type="ECO:0000313" key="6">
    <source>
        <dbReference type="Proteomes" id="UP001428774"/>
    </source>
</evidence>
<gene>
    <name evidence="5" type="ORF">ABFB10_22965</name>
</gene>
<dbReference type="Pfam" id="PF07729">
    <property type="entry name" value="FCD"/>
    <property type="match status" value="1"/>
</dbReference>
<dbReference type="AlphaFoldDB" id="A0AAW9SH08"/>
<keyword evidence="2" id="KW-0238">DNA-binding</keyword>
<organism evidence="5 6">
    <name type="scientific">Ponticoccus litoralis</name>
    <dbReference type="NCBI Taxonomy" id="422297"/>
    <lineage>
        <taxon>Bacteria</taxon>
        <taxon>Pseudomonadati</taxon>
        <taxon>Pseudomonadota</taxon>
        <taxon>Alphaproteobacteria</taxon>
        <taxon>Rhodobacterales</taxon>
        <taxon>Roseobacteraceae</taxon>
        <taxon>Ponticoccus</taxon>
    </lineage>
</organism>
<sequence length="251" mass="28382">MDRVEGRESGTGKGADRVVAYFMTRLRQGALKLGDRLPSERELSRELGVGRPLLREVMRSLSMLGVLDIRHGSGAYVGKVDIGLMSDFFTFCLSQEQDVLDDVLQARIAIECQAIRLACLRANERDLARISQWLNVLLHTLDDPEKGGHADFMFHQAVVAASHSRSLIVLHGALADLLKQSHVERRRTYRSGPIMQDLVEAHRDVFLSIVGKDPDKADQRLREHFAIGDELRRQSLISEYERKDFRAPHTT</sequence>
<name>A0AAW9SH08_9RHOB</name>
<dbReference type="PANTHER" id="PTHR43537">
    <property type="entry name" value="TRANSCRIPTIONAL REGULATOR, GNTR FAMILY"/>
    <property type="match status" value="1"/>
</dbReference>
<dbReference type="PANTHER" id="PTHR43537:SF5">
    <property type="entry name" value="UXU OPERON TRANSCRIPTIONAL REGULATOR"/>
    <property type="match status" value="1"/>
</dbReference>
<comment type="caution">
    <text evidence="5">The sequence shown here is derived from an EMBL/GenBank/DDBJ whole genome shotgun (WGS) entry which is preliminary data.</text>
</comment>
<dbReference type="PROSITE" id="PS50949">
    <property type="entry name" value="HTH_GNTR"/>
    <property type="match status" value="1"/>
</dbReference>
<dbReference type="SUPFAM" id="SSF48008">
    <property type="entry name" value="GntR ligand-binding domain-like"/>
    <property type="match status" value="1"/>
</dbReference>
<accession>A0AAW9SH08</accession>
<reference evidence="5 6" key="1">
    <citation type="submission" date="2024-05" db="EMBL/GenBank/DDBJ databases">
        <title>Genome sequence of Ponticoccus litoralis KCCM 90028.</title>
        <authorList>
            <person name="Kim J.M."/>
            <person name="Lee J.K."/>
            <person name="Choi B.J."/>
            <person name="Bayburt H."/>
            <person name="Baek J.H."/>
            <person name="Jeon C.O."/>
        </authorList>
    </citation>
    <scope>NUCLEOTIDE SEQUENCE [LARGE SCALE GENOMIC DNA]</scope>
    <source>
        <strain evidence="5 6">KCCM 90028</strain>
    </source>
</reference>
<keyword evidence="3" id="KW-0804">Transcription</keyword>
<evidence type="ECO:0000256" key="3">
    <source>
        <dbReference type="ARBA" id="ARBA00023163"/>
    </source>
</evidence>
<evidence type="ECO:0000259" key="4">
    <source>
        <dbReference type="PROSITE" id="PS50949"/>
    </source>
</evidence>
<dbReference type="SUPFAM" id="SSF46785">
    <property type="entry name" value="Winged helix' DNA-binding domain"/>
    <property type="match status" value="1"/>
</dbReference>
<dbReference type="GO" id="GO:0003677">
    <property type="term" value="F:DNA binding"/>
    <property type="evidence" value="ECO:0007669"/>
    <property type="project" value="UniProtKB-KW"/>
</dbReference>
<dbReference type="SMART" id="SM00345">
    <property type="entry name" value="HTH_GNTR"/>
    <property type="match status" value="1"/>
</dbReference>
<dbReference type="Gene3D" id="1.20.120.530">
    <property type="entry name" value="GntR ligand-binding domain-like"/>
    <property type="match status" value="1"/>
</dbReference>